<proteinExistence type="predicted"/>
<dbReference type="EMBL" id="JTCM02000004">
    <property type="protein sequence ID" value="NEU71675.1"/>
    <property type="molecule type" value="Genomic_DNA"/>
</dbReference>
<name>A0A846H390_9CYAN</name>
<dbReference type="AlphaFoldDB" id="A0A846H390"/>
<protein>
    <submittedName>
        <fullName evidence="1">Uncharacterized protein</fullName>
    </submittedName>
</protein>
<evidence type="ECO:0000313" key="2">
    <source>
        <dbReference type="Proteomes" id="UP000031549"/>
    </source>
</evidence>
<dbReference type="Proteomes" id="UP000031549">
    <property type="component" value="Unassembled WGS sequence"/>
</dbReference>
<dbReference type="Pfam" id="PF21826">
    <property type="entry name" value="DUF6887"/>
    <property type="match status" value="1"/>
</dbReference>
<evidence type="ECO:0000313" key="1">
    <source>
        <dbReference type="EMBL" id="NEU71675.1"/>
    </source>
</evidence>
<organism evidence="1 2">
    <name type="scientific">Hassallia byssoidea VB512170</name>
    <dbReference type="NCBI Taxonomy" id="1304833"/>
    <lineage>
        <taxon>Bacteria</taxon>
        <taxon>Bacillati</taxon>
        <taxon>Cyanobacteriota</taxon>
        <taxon>Cyanophyceae</taxon>
        <taxon>Nostocales</taxon>
        <taxon>Tolypothrichaceae</taxon>
        <taxon>Hassallia</taxon>
    </lineage>
</organism>
<gene>
    <name evidence="1" type="ORF">PI95_003510</name>
</gene>
<accession>A0A846H390</accession>
<dbReference type="InterPro" id="IPR054053">
    <property type="entry name" value="DUF6887"/>
</dbReference>
<keyword evidence="2" id="KW-1185">Reference proteome</keyword>
<comment type="caution">
    <text evidence="1">The sequence shown here is derived from an EMBL/GenBank/DDBJ whole genome shotgun (WGS) entry which is preliminary data.</text>
</comment>
<sequence length="60" mass="7084">MKTSNFEDMTRAELRDYVRHNPHDTKAFHKYVDILRASPNRITISPDEIETELPKLLQSN</sequence>
<dbReference type="RefSeq" id="WP_163518568.1">
    <property type="nucleotide sequence ID" value="NZ_JTCM02000004.1"/>
</dbReference>
<reference evidence="1 2" key="1">
    <citation type="journal article" date="2015" name="Genome Announc.">
        <title>Draft Genome Sequence of Cyanobacterium Hassallia byssoidea Strain VB512170, Isolated from Monuments in India.</title>
        <authorList>
            <person name="Singh D."/>
            <person name="Chandrababunaidu M.M."/>
            <person name="Panda A."/>
            <person name="Sen D."/>
            <person name="Bhattacharyya S."/>
            <person name="Adhikary S.P."/>
            <person name="Tripathy S."/>
        </authorList>
    </citation>
    <scope>NUCLEOTIDE SEQUENCE [LARGE SCALE GENOMIC DNA]</scope>
    <source>
        <strain evidence="1 2">VB512170</strain>
    </source>
</reference>